<gene>
    <name evidence="2" type="ORF">M9458_046598</name>
</gene>
<sequence length="54" mass="6213">CLDILVGAGAANSARDLDPWRCYMCQPLQQYGVLKKRHDWSLKLQEFFVNDNGQ</sequence>
<proteinExistence type="predicted"/>
<feature type="non-terminal residue" evidence="2">
    <location>
        <position position="1"/>
    </location>
</feature>
<dbReference type="EMBL" id="JAMKFB020000023">
    <property type="protein sequence ID" value="KAL0158522.1"/>
    <property type="molecule type" value="Genomic_DNA"/>
</dbReference>
<dbReference type="Pfam" id="PF21255">
    <property type="entry name" value="DNMT3_ADD_GATA1-like"/>
    <property type="match status" value="1"/>
</dbReference>
<reference evidence="2 3" key="1">
    <citation type="submission" date="2024-05" db="EMBL/GenBank/DDBJ databases">
        <title>Genome sequencing and assembly of Indian major carp, Cirrhinus mrigala (Hamilton, 1822).</title>
        <authorList>
            <person name="Mohindra V."/>
            <person name="Chowdhury L.M."/>
            <person name="Lal K."/>
            <person name="Jena J.K."/>
        </authorList>
    </citation>
    <scope>NUCLEOTIDE SEQUENCE [LARGE SCALE GENOMIC DNA]</scope>
    <source>
        <strain evidence="2">CM1030</strain>
        <tissue evidence="2">Blood</tissue>
    </source>
</reference>
<feature type="non-terminal residue" evidence="2">
    <location>
        <position position="54"/>
    </location>
</feature>
<dbReference type="Proteomes" id="UP001529510">
    <property type="component" value="Unassembled WGS sequence"/>
</dbReference>
<organism evidence="2 3">
    <name type="scientific">Cirrhinus mrigala</name>
    <name type="common">Mrigala</name>
    <dbReference type="NCBI Taxonomy" id="683832"/>
    <lineage>
        <taxon>Eukaryota</taxon>
        <taxon>Metazoa</taxon>
        <taxon>Chordata</taxon>
        <taxon>Craniata</taxon>
        <taxon>Vertebrata</taxon>
        <taxon>Euteleostomi</taxon>
        <taxon>Actinopterygii</taxon>
        <taxon>Neopterygii</taxon>
        <taxon>Teleostei</taxon>
        <taxon>Ostariophysi</taxon>
        <taxon>Cypriniformes</taxon>
        <taxon>Cyprinidae</taxon>
        <taxon>Labeoninae</taxon>
        <taxon>Labeonini</taxon>
        <taxon>Cirrhinus</taxon>
    </lineage>
</organism>
<feature type="domain" description="DNMT3 ADD" evidence="1">
    <location>
        <begin position="1"/>
        <end position="25"/>
    </location>
</feature>
<dbReference type="InterPro" id="IPR049554">
    <property type="entry name" value="DNMT3_ADD_PHD"/>
</dbReference>
<comment type="caution">
    <text evidence="2">The sequence shown here is derived from an EMBL/GenBank/DDBJ whole genome shotgun (WGS) entry which is preliminary data.</text>
</comment>
<accession>A0ABD0N8V1</accession>
<protein>
    <recommendedName>
        <fullName evidence="1">DNMT3 ADD domain-containing protein</fullName>
    </recommendedName>
</protein>
<name>A0ABD0N8V1_CIRMR</name>
<evidence type="ECO:0000313" key="2">
    <source>
        <dbReference type="EMBL" id="KAL0158522.1"/>
    </source>
</evidence>
<evidence type="ECO:0000313" key="3">
    <source>
        <dbReference type="Proteomes" id="UP001529510"/>
    </source>
</evidence>
<dbReference type="AlphaFoldDB" id="A0ABD0N8V1"/>
<evidence type="ECO:0000259" key="1">
    <source>
        <dbReference type="Pfam" id="PF21255"/>
    </source>
</evidence>
<keyword evidence="3" id="KW-1185">Reference proteome</keyword>